<dbReference type="EMBL" id="JAFKDB010000015">
    <property type="protein sequence ID" value="MBN7770420.1"/>
    <property type="molecule type" value="Genomic_DNA"/>
</dbReference>
<comment type="caution">
    <text evidence="13">The sequence shown here is derived from an EMBL/GenBank/DDBJ whole genome shotgun (WGS) entry which is preliminary data.</text>
</comment>
<dbReference type="Pfam" id="PF19425">
    <property type="entry name" value="Csd3_N2"/>
    <property type="match status" value="1"/>
</dbReference>
<dbReference type="InterPro" id="IPR007340">
    <property type="entry name" value="LysM_Opacity-associatedA"/>
</dbReference>
<dbReference type="PANTHER" id="PTHR21666">
    <property type="entry name" value="PEPTIDASE-RELATED"/>
    <property type="match status" value="1"/>
</dbReference>
<dbReference type="InterPro" id="IPR016047">
    <property type="entry name" value="M23ase_b-sheet_dom"/>
</dbReference>
<feature type="compositionally biased region" description="Polar residues" evidence="8">
    <location>
        <begin position="20"/>
        <end position="35"/>
    </location>
</feature>
<dbReference type="Proteomes" id="UP000664344">
    <property type="component" value="Unassembled WGS sequence"/>
</dbReference>
<dbReference type="CDD" id="cd12797">
    <property type="entry name" value="M23_peptidase"/>
    <property type="match status" value="1"/>
</dbReference>
<evidence type="ECO:0000256" key="5">
    <source>
        <dbReference type="ARBA" id="ARBA00022801"/>
    </source>
</evidence>
<dbReference type="Gene3D" id="3.10.450.350">
    <property type="match status" value="2"/>
</dbReference>
<accession>A0ABS3BJM1</accession>
<feature type="chain" id="PRO_5046897190" evidence="9">
    <location>
        <begin position="22"/>
        <end position="446"/>
    </location>
</feature>
<keyword evidence="5" id="KW-0378">Hydrolase</keyword>
<evidence type="ECO:0000256" key="7">
    <source>
        <dbReference type="ARBA" id="ARBA00023049"/>
    </source>
</evidence>
<keyword evidence="9" id="KW-0732">Signal</keyword>
<dbReference type="Gene3D" id="2.70.70.10">
    <property type="entry name" value="Glucose Permease (Domain IIA)"/>
    <property type="match status" value="1"/>
</dbReference>
<dbReference type="SUPFAM" id="SSF51261">
    <property type="entry name" value="Duplicated hybrid motif"/>
    <property type="match status" value="1"/>
</dbReference>
<evidence type="ECO:0000313" key="14">
    <source>
        <dbReference type="Proteomes" id="UP000664344"/>
    </source>
</evidence>
<comment type="cofactor">
    <cofactor evidence="1">
        <name>Zn(2+)</name>
        <dbReference type="ChEBI" id="CHEBI:29105"/>
    </cofactor>
</comment>
<dbReference type="InterPro" id="IPR045834">
    <property type="entry name" value="Csd3_N2"/>
</dbReference>
<evidence type="ECO:0000256" key="3">
    <source>
        <dbReference type="ARBA" id="ARBA00022670"/>
    </source>
</evidence>
<feature type="signal peptide" evidence="9">
    <location>
        <begin position="1"/>
        <end position="21"/>
    </location>
</feature>
<keyword evidence="14" id="KW-1185">Reference proteome</keyword>
<feature type="compositionally biased region" description="Basic and acidic residues" evidence="8">
    <location>
        <begin position="48"/>
        <end position="60"/>
    </location>
</feature>
<evidence type="ECO:0000256" key="9">
    <source>
        <dbReference type="SAM" id="SignalP"/>
    </source>
</evidence>
<sequence>MAVISLLAAGLLPLQTSSALTEPSSSKAGPQTANASPGPEIPGLSAEPIHDTGEPASDTAREIEVREGDTLSEIFQANGAPLSDLHRIMEADAEFLALETLKPGTRLSLHFNQENRFSKLTLHLDPAREVVYLKREDGSFEHQQYEADTRWVTEVIRGRVDGSFYASAIQAGLNRAQIQLIDQLLGNQLNFRKDLRVGDEFRVIVGHEMAGETSTNNTRLQAVTLHRASKTHYAFRFHDGNYYDEDGNSVSPAFLRWPTSKRYRVSSPFNKNRLHPVTGRRRPHNGVDLATPSGTPVLSTGDGIVRRVGNHPYAGRYIDIDHGGAHTTRYLHLNKVLVRSGAQIQRGQKIALSGNTGRSTGPHLHFEFHIKGQPVDPLTADIPTAAAIPKAELAAFQRKVDEQLVVMKYAGSRSELLVSKAPPLFDQNTARVRQPLLRHATDSSTR</sequence>
<dbReference type="PANTHER" id="PTHR21666:SF292">
    <property type="entry name" value="MUREIN DD-ENDOPEPTIDASE MEPM"/>
    <property type="match status" value="1"/>
</dbReference>
<feature type="domain" description="Csd3-like second N-terminal" evidence="12">
    <location>
        <begin position="150"/>
        <end position="270"/>
    </location>
</feature>
<keyword evidence="6" id="KW-0862">Zinc</keyword>
<evidence type="ECO:0000256" key="8">
    <source>
        <dbReference type="SAM" id="MobiDB-lite"/>
    </source>
</evidence>
<keyword evidence="4" id="KW-0479">Metal-binding</keyword>
<evidence type="ECO:0000259" key="10">
    <source>
        <dbReference type="Pfam" id="PF01551"/>
    </source>
</evidence>
<evidence type="ECO:0000256" key="6">
    <source>
        <dbReference type="ARBA" id="ARBA00022833"/>
    </source>
</evidence>
<proteinExistence type="predicted"/>
<evidence type="ECO:0000313" key="13">
    <source>
        <dbReference type="EMBL" id="MBN7770420.1"/>
    </source>
</evidence>
<dbReference type="InterPro" id="IPR050570">
    <property type="entry name" value="Cell_wall_metabolism_enzyme"/>
</dbReference>
<evidence type="ECO:0000256" key="1">
    <source>
        <dbReference type="ARBA" id="ARBA00001947"/>
    </source>
</evidence>
<organism evidence="13 14">
    <name type="scientific">Marinobacter daepoensis</name>
    <dbReference type="NCBI Taxonomy" id="262077"/>
    <lineage>
        <taxon>Bacteria</taxon>
        <taxon>Pseudomonadati</taxon>
        <taxon>Pseudomonadota</taxon>
        <taxon>Gammaproteobacteria</taxon>
        <taxon>Pseudomonadales</taxon>
        <taxon>Marinobacteraceae</taxon>
        <taxon>Marinobacter</taxon>
    </lineage>
</organism>
<comment type="subcellular location">
    <subcellularLocation>
        <location evidence="2">Cell envelope</location>
    </subcellularLocation>
</comment>
<evidence type="ECO:0000256" key="2">
    <source>
        <dbReference type="ARBA" id="ARBA00004196"/>
    </source>
</evidence>
<gene>
    <name evidence="13" type="ORF">JYP53_10965</name>
</gene>
<dbReference type="InterPro" id="IPR011055">
    <property type="entry name" value="Dup_hybrid_motif"/>
</dbReference>
<evidence type="ECO:0000259" key="11">
    <source>
        <dbReference type="Pfam" id="PF04225"/>
    </source>
</evidence>
<feature type="region of interest" description="Disordered" evidence="8">
    <location>
        <begin position="20"/>
        <end position="60"/>
    </location>
</feature>
<reference evidence="13 14" key="1">
    <citation type="submission" date="2021-02" db="EMBL/GenBank/DDBJ databases">
        <title>PHA producing bacteria isolated from coastal sediment in Guangdong, Shenzhen.</title>
        <authorList>
            <person name="Zheng W."/>
            <person name="Yu S."/>
            <person name="Huang Y."/>
        </authorList>
    </citation>
    <scope>NUCLEOTIDE SEQUENCE [LARGE SCALE GENOMIC DNA]</scope>
    <source>
        <strain evidence="13 14">TN21-5</strain>
    </source>
</reference>
<keyword evidence="3" id="KW-0645">Protease</keyword>
<keyword evidence="7" id="KW-0482">Metalloprotease</keyword>
<evidence type="ECO:0000259" key="12">
    <source>
        <dbReference type="Pfam" id="PF19425"/>
    </source>
</evidence>
<feature type="domain" description="M23ase beta-sheet core" evidence="10">
    <location>
        <begin position="283"/>
        <end position="377"/>
    </location>
</feature>
<feature type="domain" description="Opacity-associated protein A LysM-like" evidence="11">
    <location>
        <begin position="60"/>
        <end position="143"/>
    </location>
</feature>
<name>A0ABS3BJM1_9GAMM</name>
<dbReference type="Pfam" id="PF04225">
    <property type="entry name" value="LysM_OapA"/>
    <property type="match status" value="1"/>
</dbReference>
<evidence type="ECO:0000256" key="4">
    <source>
        <dbReference type="ARBA" id="ARBA00022723"/>
    </source>
</evidence>
<protein>
    <submittedName>
        <fullName evidence="13">Peptidoglycan DD-metalloendopeptidase family protein</fullName>
    </submittedName>
</protein>
<dbReference type="Pfam" id="PF01551">
    <property type="entry name" value="Peptidase_M23"/>
    <property type="match status" value="1"/>
</dbReference>